<evidence type="ECO:0000313" key="3">
    <source>
        <dbReference type="EMBL" id="CAH9055632.1"/>
    </source>
</evidence>
<evidence type="ECO:0000313" key="2">
    <source>
        <dbReference type="EMBL" id="CAH9053989.1"/>
    </source>
</evidence>
<organism evidence="3 4">
    <name type="scientific">Pseudoalteromonas holothuriae</name>
    <dbReference type="NCBI Taxonomy" id="2963714"/>
    <lineage>
        <taxon>Bacteria</taxon>
        <taxon>Pseudomonadati</taxon>
        <taxon>Pseudomonadota</taxon>
        <taxon>Gammaproteobacteria</taxon>
        <taxon>Alteromonadales</taxon>
        <taxon>Pseudoalteromonadaceae</taxon>
        <taxon>Pseudoalteromonas</taxon>
    </lineage>
</organism>
<gene>
    <name evidence="3" type="ORF">PSECIP111854_01617</name>
    <name evidence="2" type="ORF">PSECIP111951_00935</name>
</gene>
<name>A0A9W4QW47_9GAMM</name>
<feature type="compositionally biased region" description="Polar residues" evidence="1">
    <location>
        <begin position="25"/>
        <end position="37"/>
    </location>
</feature>
<evidence type="ECO:0000313" key="5">
    <source>
        <dbReference type="Proteomes" id="UP001152485"/>
    </source>
</evidence>
<dbReference type="EMBL" id="CAMAPC010000005">
    <property type="protein sequence ID" value="CAH9055632.1"/>
    <property type="molecule type" value="Genomic_DNA"/>
</dbReference>
<dbReference type="RefSeq" id="WP_261592120.1">
    <property type="nucleotide sequence ID" value="NZ_CAMAPC010000005.1"/>
</dbReference>
<accession>A0A9W4QW47</accession>
<dbReference type="Proteomes" id="UP001152485">
    <property type="component" value="Unassembled WGS sequence"/>
</dbReference>
<proteinExistence type="predicted"/>
<reference evidence="3 5" key="1">
    <citation type="submission" date="2022-07" db="EMBL/GenBank/DDBJ databases">
        <authorList>
            <person name="Criscuolo A."/>
        </authorList>
    </citation>
    <scope>NUCLEOTIDE SEQUENCE</scope>
    <source>
        <strain evidence="5">CIP 111951</strain>
        <strain evidence="3">CIP111854</strain>
        <strain evidence="2">CIP111951</strain>
    </source>
</reference>
<sequence length="67" mass="7492">MEIQCDAIRVKASLSEQNESDVDDTQAQTSNSATSAVASDGQVAQLEKSLKRYIDKQFQQFTKQKRP</sequence>
<dbReference type="AlphaFoldDB" id="A0A9W4QW47"/>
<evidence type="ECO:0000313" key="4">
    <source>
        <dbReference type="Proteomes" id="UP001152467"/>
    </source>
</evidence>
<evidence type="ECO:0000256" key="1">
    <source>
        <dbReference type="SAM" id="MobiDB-lite"/>
    </source>
</evidence>
<dbReference type="EMBL" id="CAMAPD010000003">
    <property type="protein sequence ID" value="CAH9053989.1"/>
    <property type="molecule type" value="Genomic_DNA"/>
</dbReference>
<keyword evidence="4" id="KW-1185">Reference proteome</keyword>
<comment type="caution">
    <text evidence="3">The sequence shown here is derived from an EMBL/GenBank/DDBJ whole genome shotgun (WGS) entry which is preliminary data.</text>
</comment>
<feature type="region of interest" description="Disordered" evidence="1">
    <location>
        <begin position="14"/>
        <end position="41"/>
    </location>
</feature>
<protein>
    <submittedName>
        <fullName evidence="3">Uncharacterized protein</fullName>
    </submittedName>
</protein>
<dbReference type="Proteomes" id="UP001152467">
    <property type="component" value="Unassembled WGS sequence"/>
</dbReference>